<comment type="caution">
    <text evidence="10">The sequence shown here is derived from an EMBL/GenBank/DDBJ whole genome shotgun (WGS) entry which is preliminary data.</text>
</comment>
<name>A0A1J5SEB8_9ZZZZ</name>
<feature type="transmembrane region" description="Helical" evidence="8">
    <location>
        <begin position="232"/>
        <end position="254"/>
    </location>
</feature>
<evidence type="ECO:0000256" key="1">
    <source>
        <dbReference type="ARBA" id="ARBA00004651"/>
    </source>
</evidence>
<sequence length="378" mass="41146">MKLRRIKAIAVKETLQIVRDPRSLMIALLIPVLQMFMLGYGISLDIERIPLCAMDREGSQQSQDLLRRFSASRYFSMQKLVDTEGELGRAIDDGTCRLGIVIPAGFSQTLNDGGSATVQAVVDGTDSNTANLAANYARVVVADYSNALQLRSIERRGGHLHTQTPVAVEARVWFNEDLVSRNYIIPGIVALVMAIVGAQLTSLTIAREWERGTMELLVSTPVKPLELMLGKLAPYFLVGLADAGICLALAVYWFEVPFRGALTTLLFTTSLFLTVVLCIGYTVSVAIRSQVGASQVALILTMLPTTLLSGFAFPIEQMPWPVQGVTYLVSARYYVTILKAVFLKGAGVAELALPILCLAAYAAVLVLLAARAFRKTLD</sequence>
<dbReference type="EMBL" id="MLJW01000073">
    <property type="protein sequence ID" value="OIR02565.1"/>
    <property type="molecule type" value="Genomic_DNA"/>
</dbReference>
<feature type="transmembrane region" description="Helical" evidence="8">
    <location>
        <begin position="21"/>
        <end position="42"/>
    </location>
</feature>
<accession>A0A1J5SEB8</accession>
<keyword evidence="7 8" id="KW-0472">Membrane</keyword>
<keyword evidence="3" id="KW-0813">Transport</keyword>
<evidence type="ECO:0000256" key="3">
    <source>
        <dbReference type="ARBA" id="ARBA00022448"/>
    </source>
</evidence>
<feature type="transmembrane region" description="Helical" evidence="8">
    <location>
        <begin position="183"/>
        <end position="206"/>
    </location>
</feature>
<organism evidence="10">
    <name type="scientific">mine drainage metagenome</name>
    <dbReference type="NCBI Taxonomy" id="410659"/>
    <lineage>
        <taxon>unclassified sequences</taxon>
        <taxon>metagenomes</taxon>
        <taxon>ecological metagenomes</taxon>
    </lineage>
</organism>
<dbReference type="AlphaFoldDB" id="A0A1J5SEB8"/>
<evidence type="ECO:0000313" key="10">
    <source>
        <dbReference type="EMBL" id="OIR02565.1"/>
    </source>
</evidence>
<feature type="transmembrane region" description="Helical" evidence="8">
    <location>
        <begin position="351"/>
        <end position="373"/>
    </location>
</feature>
<dbReference type="InterPro" id="IPR051449">
    <property type="entry name" value="ABC-2_transporter_component"/>
</dbReference>
<keyword evidence="5 8" id="KW-0812">Transmembrane</keyword>
<reference evidence="10" key="1">
    <citation type="submission" date="2016-10" db="EMBL/GenBank/DDBJ databases">
        <title>Sequence of Gallionella enrichment culture.</title>
        <authorList>
            <person name="Poehlein A."/>
            <person name="Muehling M."/>
            <person name="Daniel R."/>
        </authorList>
    </citation>
    <scope>NUCLEOTIDE SEQUENCE</scope>
</reference>
<gene>
    <name evidence="10" type="primary">ybhS_4</name>
    <name evidence="10" type="ORF">GALL_152780</name>
</gene>
<evidence type="ECO:0000256" key="8">
    <source>
        <dbReference type="SAM" id="Phobius"/>
    </source>
</evidence>
<evidence type="ECO:0000256" key="5">
    <source>
        <dbReference type="ARBA" id="ARBA00022692"/>
    </source>
</evidence>
<dbReference type="Gene3D" id="3.40.1710.10">
    <property type="entry name" value="abc type-2 transporter like domain"/>
    <property type="match status" value="1"/>
</dbReference>
<keyword evidence="4" id="KW-1003">Cell membrane</keyword>
<dbReference type="InterPro" id="IPR047817">
    <property type="entry name" value="ABC2_TM_bact-type"/>
</dbReference>
<evidence type="ECO:0000256" key="7">
    <source>
        <dbReference type="ARBA" id="ARBA00023136"/>
    </source>
</evidence>
<evidence type="ECO:0000256" key="4">
    <source>
        <dbReference type="ARBA" id="ARBA00022475"/>
    </source>
</evidence>
<dbReference type="InterPro" id="IPR013525">
    <property type="entry name" value="ABC2_TM"/>
</dbReference>
<dbReference type="GO" id="GO:0005886">
    <property type="term" value="C:plasma membrane"/>
    <property type="evidence" value="ECO:0007669"/>
    <property type="project" value="UniProtKB-SubCell"/>
</dbReference>
<dbReference type="GO" id="GO:0140359">
    <property type="term" value="F:ABC-type transporter activity"/>
    <property type="evidence" value="ECO:0007669"/>
    <property type="project" value="InterPro"/>
</dbReference>
<feature type="domain" description="ABC transmembrane type-2" evidence="9">
    <location>
        <begin position="137"/>
        <end position="376"/>
    </location>
</feature>
<proteinExistence type="inferred from homology"/>
<comment type="subcellular location">
    <subcellularLocation>
        <location evidence="1">Cell membrane</location>
        <topology evidence="1">Multi-pass membrane protein</topology>
    </subcellularLocation>
</comment>
<dbReference type="Pfam" id="PF12698">
    <property type="entry name" value="ABC2_membrane_3"/>
    <property type="match status" value="1"/>
</dbReference>
<evidence type="ECO:0000256" key="2">
    <source>
        <dbReference type="ARBA" id="ARBA00007783"/>
    </source>
</evidence>
<keyword evidence="6 8" id="KW-1133">Transmembrane helix</keyword>
<dbReference type="PANTHER" id="PTHR30294:SF29">
    <property type="entry name" value="MULTIDRUG ABC TRANSPORTER PERMEASE YBHS-RELATED"/>
    <property type="match status" value="1"/>
</dbReference>
<feature type="transmembrane region" description="Helical" evidence="8">
    <location>
        <begin position="260"/>
        <end position="284"/>
    </location>
</feature>
<evidence type="ECO:0000259" key="9">
    <source>
        <dbReference type="PROSITE" id="PS51012"/>
    </source>
</evidence>
<dbReference type="PROSITE" id="PS51012">
    <property type="entry name" value="ABC_TM2"/>
    <property type="match status" value="1"/>
</dbReference>
<protein>
    <submittedName>
        <fullName evidence="10">Inner membrane transport permease YbhS</fullName>
    </submittedName>
</protein>
<dbReference type="PANTHER" id="PTHR30294">
    <property type="entry name" value="MEMBRANE COMPONENT OF ABC TRANSPORTER YHHJ-RELATED"/>
    <property type="match status" value="1"/>
</dbReference>
<feature type="transmembrane region" description="Helical" evidence="8">
    <location>
        <begin position="296"/>
        <end position="315"/>
    </location>
</feature>
<evidence type="ECO:0000256" key="6">
    <source>
        <dbReference type="ARBA" id="ARBA00022989"/>
    </source>
</evidence>
<comment type="similarity">
    <text evidence="2">Belongs to the ABC-2 integral membrane protein family.</text>
</comment>